<comment type="caution">
    <text evidence="6">The sequence shown here is derived from an EMBL/GenBank/DDBJ whole genome shotgun (WGS) entry which is preliminary data.</text>
</comment>
<feature type="region of interest" description="Disordered" evidence="4">
    <location>
        <begin position="1036"/>
        <end position="1090"/>
    </location>
</feature>
<feature type="compositionally biased region" description="Low complexity" evidence="4">
    <location>
        <begin position="1"/>
        <end position="18"/>
    </location>
</feature>
<feature type="region of interest" description="Disordered" evidence="4">
    <location>
        <begin position="767"/>
        <end position="787"/>
    </location>
</feature>
<comment type="subcellular location">
    <subcellularLocation>
        <location evidence="1">Nucleus</location>
    </subcellularLocation>
</comment>
<feature type="compositionally biased region" description="Basic and acidic residues" evidence="4">
    <location>
        <begin position="1224"/>
        <end position="1235"/>
    </location>
</feature>
<feature type="compositionally biased region" description="Basic residues" evidence="4">
    <location>
        <begin position="308"/>
        <end position="318"/>
    </location>
</feature>
<feature type="compositionally biased region" description="Basic and acidic residues" evidence="4">
    <location>
        <begin position="579"/>
        <end position="606"/>
    </location>
</feature>
<feature type="region of interest" description="Disordered" evidence="4">
    <location>
        <begin position="579"/>
        <end position="747"/>
    </location>
</feature>
<keyword evidence="2" id="KW-0597">Phosphoprotein</keyword>
<reference evidence="6 7" key="1">
    <citation type="submission" date="2019-10" db="EMBL/GenBank/DDBJ databases">
        <authorList>
            <person name="Palmer J.M."/>
        </authorList>
    </citation>
    <scope>NUCLEOTIDE SEQUENCE [LARGE SCALE GENOMIC DNA]</scope>
    <source>
        <strain evidence="6 7">TWF694</strain>
    </source>
</reference>
<organism evidence="6 7">
    <name type="scientific">Orbilia ellipsospora</name>
    <dbReference type="NCBI Taxonomy" id="2528407"/>
    <lineage>
        <taxon>Eukaryota</taxon>
        <taxon>Fungi</taxon>
        <taxon>Dikarya</taxon>
        <taxon>Ascomycota</taxon>
        <taxon>Pezizomycotina</taxon>
        <taxon>Orbiliomycetes</taxon>
        <taxon>Orbiliales</taxon>
        <taxon>Orbiliaceae</taxon>
        <taxon>Orbilia</taxon>
    </lineage>
</organism>
<feature type="compositionally biased region" description="Low complexity" evidence="4">
    <location>
        <begin position="387"/>
        <end position="398"/>
    </location>
</feature>
<dbReference type="PANTHER" id="PTHR14396">
    <property type="entry name" value="CLASPIN"/>
    <property type="match status" value="1"/>
</dbReference>
<keyword evidence="3" id="KW-0539">Nucleus</keyword>
<feature type="region of interest" description="Disordered" evidence="4">
    <location>
        <begin position="476"/>
        <end position="538"/>
    </location>
</feature>
<protein>
    <recommendedName>
        <fullName evidence="5">DNA replication checkpoint mediator MRC1 domain-containing protein</fullName>
    </recommendedName>
</protein>
<evidence type="ECO:0000256" key="4">
    <source>
        <dbReference type="SAM" id="MobiDB-lite"/>
    </source>
</evidence>
<feature type="region of interest" description="Disordered" evidence="4">
    <location>
        <begin position="1"/>
        <end position="449"/>
    </location>
</feature>
<feature type="compositionally biased region" description="Acidic residues" evidence="4">
    <location>
        <begin position="245"/>
        <end position="255"/>
    </location>
</feature>
<feature type="compositionally biased region" description="Basic residues" evidence="4">
    <location>
        <begin position="975"/>
        <end position="986"/>
    </location>
</feature>
<evidence type="ECO:0000256" key="1">
    <source>
        <dbReference type="ARBA" id="ARBA00004123"/>
    </source>
</evidence>
<gene>
    <name evidence="6" type="ORF">TWF694_004951</name>
</gene>
<feature type="compositionally biased region" description="Basic and acidic residues" evidence="4">
    <location>
        <begin position="411"/>
        <end position="422"/>
    </location>
</feature>
<feature type="compositionally biased region" description="Acidic residues" evidence="4">
    <location>
        <begin position="1061"/>
        <end position="1084"/>
    </location>
</feature>
<feature type="compositionally biased region" description="Basic residues" evidence="4">
    <location>
        <begin position="156"/>
        <end position="167"/>
    </location>
</feature>
<name>A0AAV9WUE4_9PEZI</name>
<feature type="compositionally biased region" description="Acidic residues" evidence="4">
    <location>
        <begin position="482"/>
        <end position="491"/>
    </location>
</feature>
<evidence type="ECO:0000256" key="2">
    <source>
        <dbReference type="ARBA" id="ARBA00022553"/>
    </source>
</evidence>
<dbReference type="Proteomes" id="UP001365542">
    <property type="component" value="Unassembled WGS sequence"/>
</dbReference>
<evidence type="ECO:0000313" key="6">
    <source>
        <dbReference type="EMBL" id="KAK6526352.1"/>
    </source>
</evidence>
<feature type="compositionally biased region" description="Acidic residues" evidence="4">
    <location>
        <begin position="614"/>
        <end position="658"/>
    </location>
</feature>
<accession>A0AAV9WUE4</accession>
<feature type="compositionally biased region" description="Basic and acidic residues" evidence="4">
    <location>
        <begin position="319"/>
        <end position="331"/>
    </location>
</feature>
<feature type="compositionally biased region" description="Polar residues" evidence="4">
    <location>
        <begin position="1305"/>
        <end position="1322"/>
    </location>
</feature>
<feature type="compositionally biased region" description="Polar residues" evidence="4">
    <location>
        <begin position="666"/>
        <end position="675"/>
    </location>
</feature>
<dbReference type="GO" id="GO:0010997">
    <property type="term" value="F:anaphase-promoting complex binding"/>
    <property type="evidence" value="ECO:0007669"/>
    <property type="project" value="TreeGrafter"/>
</dbReference>
<dbReference type="InterPro" id="IPR024146">
    <property type="entry name" value="Claspin"/>
</dbReference>
<evidence type="ECO:0000259" key="5">
    <source>
        <dbReference type="Pfam" id="PF09444"/>
    </source>
</evidence>
<feature type="compositionally biased region" description="Basic and acidic residues" evidence="4">
    <location>
        <begin position="429"/>
        <end position="449"/>
    </location>
</feature>
<feature type="compositionally biased region" description="Basic and acidic residues" evidence="4">
    <location>
        <begin position="1147"/>
        <end position="1156"/>
    </location>
</feature>
<sequence length="1416" mass="156145">MSATSSPAASPSSRGYASPSPPRSPGIDLTVTPRTKIKLMLASMEDSDSDSAEPVSRLKLKPSPKQKGSPGRSTSTPAVNDDEDDEDDMPVVRHRARNTNKTVDSDNDDVDMQDVNTAIPKMSAADRIRQQLYGNKADTDEDQASDKDDEEETPKPARRRLLKKKSSPIRTQLTSPARGLAISASSPPKGSSPPKPLPQKKSGKKKEKAARKSKKSKKPATVESGSGSDAAAQSSDSDSDPLASLDEDDSLDNLFEEGKLMRLVNEKRKANQAKEAAEEAKRQARMEAAQLDEDDMDQIYSDGSDKPKTKRPAARKASKKAELEMRAETQRLARNQKLRLASPERKKLPVSDLWSILGGFNPKAPPATSQPDSSANSLPNTSEIEQSTSPSSTNVSPNAKANVDAAQGDQRVQEDAIVRDVNDMPSLEELMKESYAPKEETTAKGKERAVDQDVKMLDIPKGQKLGFSALPKLKDTQKPVVDEDSDSDDLEIIPPPVIARPVPKSDPLKDLRRIARLDHKDSGRTNRGRKGPVKDPNWEINLVKKAKEQIKADEEEKMNQLRAQGFEVLTEAEKVKEILNVENYIDKARQEADEQRERERREEARSRGIRLADLSEDSDEDDGSWQGSDDEPELSGSEDSDAESNAESEEAADEEMKEVEEVNVSGTPPSAQRPSSPLRLPESDDEEMAENLSAAPVNSRRQRARAVVKDDDDEDDEDEEEESTAKESITQVPSSTTTSPQKPAMFGNFQAAGLPISLTQMFNSSMESESVPASMPERSQKSVPFTGFGGQAPVIGLTQMFESSMDSQPVPASIPERSQKNAPLAGFGGQGPVLGLTQMFESSMDSQANGSVAQNRMDQLREDIPDSLNISQIPLEAPGQETQIGAQDSLLDLNYSQSQIQFEPESLLDPTISGGQRYIPEPTPDMGFQYDPAAAPPRFEIPQSQLTDTQSVSGTMQSGFTEPTVILSPEEPAPRRKKGKLIRKIRAQSEDVDGSENANSDGEDAISGQDEPANAFDILGKKKKKVKIVDNYDKKNSKAKNLFQEDAEESEDEYQGLGGNSDEEETDEEALAEMEEMIDDETKDLDDGQHAELDLKRAVVEDEKNVQKIMKDIKHGNLRKRRGQGFDLDDDSDDAEEERRERRRQRNAAERRRLLLQDDNISKLAENSKRQAFLKVIEEDRSNEKSFLDDEEDYDFAVHEDTQKEEETEVTDKVPDSQPIAVDESEKTEKTEKAENVNPRRTSKKRKTATSLQVQRTVSSLLDDGMDTFDPNLSSDSDLEIEGIDTLSKRPRLNYIDRVAEKRSATTTSDTAKQAFSRGSATDPTGVFKVPALLRRSTTQTISETTTVAPKTAFVETTTKMKKAKGSGATFNYQYREAAKQKSIEKVASSRRKEEKKVMGARRADAANVFNAGGFA</sequence>
<feature type="compositionally biased region" description="Acidic residues" evidence="4">
    <location>
        <begin position="139"/>
        <end position="152"/>
    </location>
</feature>
<proteinExistence type="predicted"/>
<feature type="compositionally biased region" description="Basic and acidic residues" evidence="4">
    <location>
        <begin position="275"/>
        <end position="285"/>
    </location>
</feature>
<dbReference type="PANTHER" id="PTHR14396:SF10">
    <property type="entry name" value="CLASPIN"/>
    <property type="match status" value="1"/>
</dbReference>
<evidence type="ECO:0000256" key="3">
    <source>
        <dbReference type="ARBA" id="ARBA00023242"/>
    </source>
</evidence>
<dbReference type="GO" id="GO:0033314">
    <property type="term" value="P:mitotic DNA replication checkpoint signaling"/>
    <property type="evidence" value="ECO:0007669"/>
    <property type="project" value="TreeGrafter"/>
</dbReference>
<feature type="compositionally biased region" description="Acidic residues" evidence="4">
    <location>
        <begin position="710"/>
        <end position="722"/>
    </location>
</feature>
<feature type="compositionally biased region" description="Acidic residues" evidence="4">
    <location>
        <begin position="1045"/>
        <end position="1054"/>
    </location>
</feature>
<feature type="compositionally biased region" description="Low complexity" evidence="4">
    <location>
        <begin position="226"/>
        <end position="244"/>
    </location>
</feature>
<feature type="compositionally biased region" description="Acidic residues" evidence="4">
    <location>
        <begin position="1127"/>
        <end position="1136"/>
    </location>
</feature>
<evidence type="ECO:0000313" key="7">
    <source>
        <dbReference type="Proteomes" id="UP001365542"/>
    </source>
</evidence>
<feature type="compositionally biased region" description="Polar residues" evidence="4">
    <location>
        <begin position="367"/>
        <end position="386"/>
    </location>
</feature>
<feature type="region of interest" description="Disordered" evidence="4">
    <location>
        <begin position="1303"/>
        <end position="1322"/>
    </location>
</feature>
<feature type="compositionally biased region" description="Acidic residues" evidence="4">
    <location>
        <begin position="80"/>
        <end position="89"/>
    </location>
</feature>
<dbReference type="Pfam" id="PF09444">
    <property type="entry name" value="MRC1"/>
    <property type="match status" value="1"/>
</dbReference>
<feature type="region of interest" description="Disordered" evidence="4">
    <location>
        <begin position="1109"/>
        <end position="1162"/>
    </location>
</feature>
<feature type="domain" description="DNA replication checkpoint mediator MRC1" evidence="5">
    <location>
        <begin position="1035"/>
        <end position="1175"/>
    </location>
</feature>
<feature type="compositionally biased region" description="Basic and acidic residues" evidence="4">
    <location>
        <begin position="506"/>
        <end position="524"/>
    </location>
</feature>
<dbReference type="GO" id="GO:0007095">
    <property type="term" value="P:mitotic G2 DNA damage checkpoint signaling"/>
    <property type="evidence" value="ECO:0007669"/>
    <property type="project" value="TreeGrafter"/>
</dbReference>
<feature type="region of interest" description="Disordered" evidence="4">
    <location>
        <begin position="1180"/>
        <end position="1278"/>
    </location>
</feature>
<feature type="compositionally biased region" description="Basic and acidic residues" evidence="4">
    <location>
        <begin position="256"/>
        <end position="269"/>
    </location>
</feature>
<dbReference type="InterPro" id="IPR018564">
    <property type="entry name" value="Repl_chkpnt_MRC1_dom"/>
</dbReference>
<keyword evidence="7" id="KW-1185">Reference proteome</keyword>
<feature type="compositionally biased region" description="Basic residues" evidence="4">
    <location>
        <begin position="201"/>
        <end position="218"/>
    </location>
</feature>
<feature type="compositionally biased region" description="Polar residues" evidence="4">
    <location>
        <begin position="1249"/>
        <end position="1260"/>
    </location>
</feature>
<feature type="region of interest" description="Disordered" evidence="4">
    <location>
        <begin position="966"/>
        <end position="1020"/>
    </location>
</feature>
<dbReference type="GO" id="GO:0005634">
    <property type="term" value="C:nucleus"/>
    <property type="evidence" value="ECO:0007669"/>
    <property type="project" value="UniProtKB-SubCell"/>
</dbReference>
<dbReference type="EMBL" id="JAVHJO010000016">
    <property type="protein sequence ID" value="KAK6526352.1"/>
    <property type="molecule type" value="Genomic_DNA"/>
</dbReference>